<dbReference type="GeneID" id="108678754"/>
<accession>A0A8B7P976</accession>
<evidence type="ECO:0000256" key="1">
    <source>
        <dbReference type="ARBA" id="ARBA00022737"/>
    </source>
</evidence>
<feature type="region of interest" description="Disordered" evidence="4">
    <location>
        <begin position="148"/>
        <end position="169"/>
    </location>
</feature>
<dbReference type="InterPro" id="IPR002885">
    <property type="entry name" value="PPR_rpt"/>
</dbReference>
<dbReference type="OrthoDB" id="185373at2759"/>
<dbReference type="PANTHER" id="PTHR47447:SF17">
    <property type="entry name" value="OS12G0638900 PROTEIN"/>
    <property type="match status" value="1"/>
</dbReference>
<keyword evidence="5" id="KW-1185">Reference proteome</keyword>
<dbReference type="RefSeq" id="XP_018022709.1">
    <property type="nucleotide sequence ID" value="XM_018167220.1"/>
</dbReference>
<feature type="compositionally biased region" description="Basic and acidic residues" evidence="4">
    <location>
        <begin position="94"/>
        <end position="111"/>
    </location>
</feature>
<reference evidence="6" key="1">
    <citation type="submission" date="2025-08" db="UniProtKB">
        <authorList>
            <consortium name="RefSeq"/>
        </authorList>
    </citation>
    <scope>IDENTIFICATION</scope>
    <source>
        <tissue evidence="6">Whole organism</tissue>
    </source>
</reference>
<evidence type="ECO:0000313" key="6">
    <source>
        <dbReference type="RefSeq" id="XP_018022709.1"/>
    </source>
</evidence>
<feature type="coiled-coil region" evidence="3">
    <location>
        <begin position="343"/>
        <end position="377"/>
    </location>
</feature>
<dbReference type="KEGG" id="hazt:108678754"/>
<dbReference type="PANTHER" id="PTHR47447">
    <property type="entry name" value="OS03G0856100 PROTEIN"/>
    <property type="match status" value="1"/>
</dbReference>
<sequence>MRKFQVLASCRRGFLNARDREIKISTSNSQALRYASLTDELLASRMTSCIAFNRYITNGSCYLRPKITSNSGDPRTSEAGGGASLLVDPGPEEGNTRDTATREMGRSDKRSPRSSLRRANTQADLKFYSSSAKADFIQGLLKEFSSSKGNPLSAFPKSTPEVFGESDDFGSVAGRLEPAVYEEDEKDEERLALLPPHNQQELQNQYTESIQALCDEGKFADALALLEEEMPSKKVRPIPYHYRLLIGAAAKLGLADTAFDLFSQLVRHGHTPKPLLYSYLFIACANDAHPTRHAPRIMRHIKPNIIIMVNLAKTAVSTNQYDYSAKLVSWVKQHRIRPNATFIELMEEARARAKQDLKDMENDVSASSRQKARQRRKFLATYSLWLRSAPLASAQTNDKQKHARATP</sequence>
<gene>
    <name evidence="6" type="primary">LOC108678754</name>
</gene>
<keyword evidence="3" id="KW-0175">Coiled coil</keyword>
<dbReference type="AlphaFoldDB" id="A0A8B7P976"/>
<dbReference type="PROSITE" id="PS51375">
    <property type="entry name" value="PPR"/>
    <property type="match status" value="1"/>
</dbReference>
<dbReference type="InterPro" id="IPR011990">
    <property type="entry name" value="TPR-like_helical_dom_sf"/>
</dbReference>
<keyword evidence="1" id="KW-0677">Repeat</keyword>
<dbReference type="Gene3D" id="1.25.40.10">
    <property type="entry name" value="Tetratricopeptide repeat domain"/>
    <property type="match status" value="1"/>
</dbReference>
<evidence type="ECO:0000256" key="2">
    <source>
        <dbReference type="PROSITE-ProRule" id="PRU00708"/>
    </source>
</evidence>
<organism evidence="5 6">
    <name type="scientific">Hyalella azteca</name>
    <name type="common">Amphipod</name>
    <dbReference type="NCBI Taxonomy" id="294128"/>
    <lineage>
        <taxon>Eukaryota</taxon>
        <taxon>Metazoa</taxon>
        <taxon>Ecdysozoa</taxon>
        <taxon>Arthropoda</taxon>
        <taxon>Crustacea</taxon>
        <taxon>Multicrustacea</taxon>
        <taxon>Malacostraca</taxon>
        <taxon>Eumalacostraca</taxon>
        <taxon>Peracarida</taxon>
        <taxon>Amphipoda</taxon>
        <taxon>Senticaudata</taxon>
        <taxon>Talitrida</taxon>
        <taxon>Talitroidea</taxon>
        <taxon>Hyalellidae</taxon>
        <taxon>Hyalella</taxon>
    </lineage>
</organism>
<dbReference type="Proteomes" id="UP000694843">
    <property type="component" value="Unplaced"/>
</dbReference>
<evidence type="ECO:0000313" key="5">
    <source>
        <dbReference type="Proteomes" id="UP000694843"/>
    </source>
</evidence>
<feature type="repeat" description="PPR" evidence="2">
    <location>
        <begin position="238"/>
        <end position="272"/>
    </location>
</feature>
<protein>
    <submittedName>
        <fullName evidence="6">Uncharacterized protein LOC108678754</fullName>
    </submittedName>
</protein>
<name>A0A8B7P976_HYAAZ</name>
<evidence type="ECO:0000256" key="4">
    <source>
        <dbReference type="SAM" id="MobiDB-lite"/>
    </source>
</evidence>
<feature type="region of interest" description="Disordered" evidence="4">
    <location>
        <begin position="69"/>
        <end position="121"/>
    </location>
</feature>
<proteinExistence type="predicted"/>
<evidence type="ECO:0000256" key="3">
    <source>
        <dbReference type="SAM" id="Coils"/>
    </source>
</evidence>